<evidence type="ECO:0000313" key="2">
    <source>
        <dbReference type="EMBL" id="CAA9219597.1"/>
    </source>
</evidence>
<feature type="compositionally biased region" description="Basic and acidic residues" evidence="1">
    <location>
        <begin position="51"/>
        <end position="78"/>
    </location>
</feature>
<protein>
    <submittedName>
        <fullName evidence="2">Thioredoxin</fullName>
    </submittedName>
</protein>
<feature type="region of interest" description="Disordered" evidence="1">
    <location>
        <begin position="28"/>
        <end position="109"/>
    </location>
</feature>
<dbReference type="AlphaFoldDB" id="A0A6J4HCG8"/>
<feature type="non-terminal residue" evidence="2">
    <location>
        <position position="1"/>
    </location>
</feature>
<feature type="non-terminal residue" evidence="2">
    <location>
        <position position="109"/>
    </location>
</feature>
<evidence type="ECO:0000256" key="1">
    <source>
        <dbReference type="SAM" id="MobiDB-lite"/>
    </source>
</evidence>
<organism evidence="2">
    <name type="scientific">uncultured Craurococcus sp</name>
    <dbReference type="NCBI Taxonomy" id="1135998"/>
    <lineage>
        <taxon>Bacteria</taxon>
        <taxon>Pseudomonadati</taxon>
        <taxon>Pseudomonadota</taxon>
        <taxon>Alphaproteobacteria</taxon>
        <taxon>Acetobacterales</taxon>
        <taxon>Acetobacteraceae</taxon>
        <taxon>Craurococcus</taxon>
        <taxon>environmental samples</taxon>
    </lineage>
</organism>
<accession>A0A6J4HCG8</accession>
<feature type="compositionally biased region" description="Basic and acidic residues" evidence="1">
    <location>
        <begin position="93"/>
        <end position="109"/>
    </location>
</feature>
<name>A0A6J4HCG8_9PROT</name>
<dbReference type="EMBL" id="CADCTD010000008">
    <property type="protein sequence ID" value="CAA9219597.1"/>
    <property type="molecule type" value="Genomic_DNA"/>
</dbReference>
<sequence length="109" mass="12631">ERTHQGRDRRELQAGCARCLRPRAGRFLGGMVRPLPHGRPDPRRHCPRVRRQADHRQGQYRRESDDAERVCGPRHPDHAALQGRQAARHQGRRPAEDGAEGLDRRQDRL</sequence>
<reference evidence="2" key="1">
    <citation type="submission" date="2020-02" db="EMBL/GenBank/DDBJ databases">
        <authorList>
            <person name="Meier V. D."/>
        </authorList>
    </citation>
    <scope>NUCLEOTIDE SEQUENCE</scope>
    <source>
        <strain evidence="2">AVDCRST_MAG27</strain>
    </source>
</reference>
<proteinExistence type="predicted"/>
<gene>
    <name evidence="2" type="ORF">AVDCRST_MAG27-247</name>
</gene>